<evidence type="ECO:0000256" key="2">
    <source>
        <dbReference type="SAM" id="Phobius"/>
    </source>
</evidence>
<reference evidence="3" key="1">
    <citation type="submission" date="2024-02" db="EMBL/GenBank/DDBJ databases">
        <authorList>
            <consortium name="ELIXIR-Norway"/>
            <consortium name="Elixir Norway"/>
        </authorList>
    </citation>
    <scope>NUCLEOTIDE SEQUENCE</scope>
</reference>
<protein>
    <submittedName>
        <fullName evidence="3">Uncharacterized protein</fullName>
    </submittedName>
</protein>
<evidence type="ECO:0000313" key="3">
    <source>
        <dbReference type="EMBL" id="CAK9203011.1"/>
    </source>
</evidence>
<feature type="region of interest" description="Disordered" evidence="1">
    <location>
        <begin position="40"/>
        <end position="77"/>
    </location>
</feature>
<feature type="compositionally biased region" description="Polar residues" evidence="1">
    <location>
        <begin position="40"/>
        <end position="50"/>
    </location>
</feature>
<keyword evidence="2" id="KW-0472">Membrane</keyword>
<evidence type="ECO:0000313" key="4">
    <source>
        <dbReference type="Proteomes" id="UP001497512"/>
    </source>
</evidence>
<feature type="compositionally biased region" description="Low complexity" evidence="1">
    <location>
        <begin position="114"/>
        <end position="125"/>
    </location>
</feature>
<keyword evidence="2" id="KW-0812">Transmembrane</keyword>
<feature type="transmembrane region" description="Helical" evidence="2">
    <location>
        <begin position="6"/>
        <end position="24"/>
    </location>
</feature>
<keyword evidence="2" id="KW-1133">Transmembrane helix</keyword>
<evidence type="ECO:0000256" key="1">
    <source>
        <dbReference type="SAM" id="MobiDB-lite"/>
    </source>
</evidence>
<organism evidence="3 4">
    <name type="scientific">Sphagnum troendelagicum</name>
    <dbReference type="NCBI Taxonomy" id="128251"/>
    <lineage>
        <taxon>Eukaryota</taxon>
        <taxon>Viridiplantae</taxon>
        <taxon>Streptophyta</taxon>
        <taxon>Embryophyta</taxon>
        <taxon>Bryophyta</taxon>
        <taxon>Sphagnophytina</taxon>
        <taxon>Sphagnopsida</taxon>
        <taxon>Sphagnales</taxon>
        <taxon>Sphagnaceae</taxon>
        <taxon>Sphagnum</taxon>
    </lineage>
</organism>
<dbReference type="Proteomes" id="UP001497512">
    <property type="component" value="Chromosome 14"/>
</dbReference>
<feature type="region of interest" description="Disordered" evidence="1">
    <location>
        <begin position="114"/>
        <end position="144"/>
    </location>
</feature>
<gene>
    <name evidence="3" type="ORF">CSSPTR1EN2_LOCUS6673</name>
</gene>
<name>A0ABP0TRT2_9BRYO</name>
<proteinExistence type="predicted"/>
<sequence>MFFVIAGMASMLFLIIVAIALLCYSHYMNHYHYRLQNNESSAGLNSSSADDNGRGGASPDDQDDFNNSVRSSRDHDDDVDDVVVHQFETMILVRVPGTQKPMYFAHPAPLPPDLKSSSLSSASASNMQEEAGAARSSNMDDTRPFSTPISETGDILELQHLVGMQQQQLKLVPINLSQVVVELGKTHETTSLED</sequence>
<dbReference type="EMBL" id="OZ019906">
    <property type="protein sequence ID" value="CAK9203011.1"/>
    <property type="molecule type" value="Genomic_DNA"/>
</dbReference>
<accession>A0ABP0TRT2</accession>
<keyword evidence="4" id="KW-1185">Reference proteome</keyword>